<proteinExistence type="predicted"/>
<gene>
    <name evidence="2" type="ORF">SAMN05660859_2893</name>
</gene>
<dbReference type="STRING" id="177413.SAMN05660859_2893"/>
<accession>A0A1G4TEP2</accession>
<feature type="domain" description="Alpha-L-arabinofuranosidase B catalytic" evidence="1">
    <location>
        <begin position="31"/>
        <end position="135"/>
    </location>
</feature>
<keyword evidence="3" id="KW-1185">Reference proteome</keyword>
<evidence type="ECO:0000313" key="2">
    <source>
        <dbReference type="EMBL" id="SCW79834.1"/>
    </source>
</evidence>
<reference evidence="3" key="1">
    <citation type="submission" date="2016-10" db="EMBL/GenBank/DDBJ databases">
        <authorList>
            <person name="Varghese N."/>
            <person name="Submissions S."/>
        </authorList>
    </citation>
    <scope>NUCLEOTIDE SEQUENCE [LARGE SCALE GENOMIC DNA]</scope>
    <source>
        <strain evidence="3">CGMCC 1.1761</strain>
    </source>
</reference>
<protein>
    <submittedName>
        <fullName evidence="2">Alpha-L-arabinofuranosidase B, catalytic</fullName>
    </submittedName>
</protein>
<dbReference type="GO" id="GO:0031221">
    <property type="term" value="P:arabinan metabolic process"/>
    <property type="evidence" value="ECO:0007669"/>
    <property type="project" value="InterPro"/>
</dbReference>
<organism evidence="2 3">
    <name type="scientific">Ancylobacter rudongensis</name>
    <dbReference type="NCBI Taxonomy" id="177413"/>
    <lineage>
        <taxon>Bacteria</taxon>
        <taxon>Pseudomonadati</taxon>
        <taxon>Pseudomonadota</taxon>
        <taxon>Alphaproteobacteria</taxon>
        <taxon>Hyphomicrobiales</taxon>
        <taxon>Xanthobacteraceae</taxon>
        <taxon>Ancylobacter</taxon>
    </lineage>
</organism>
<dbReference type="InterPro" id="IPR015289">
    <property type="entry name" value="A-L-arabinofuranosidase_B_cat"/>
</dbReference>
<dbReference type="EMBL" id="FMTP01000004">
    <property type="protein sequence ID" value="SCW79834.1"/>
    <property type="molecule type" value="Genomic_DNA"/>
</dbReference>
<evidence type="ECO:0000313" key="3">
    <source>
        <dbReference type="Proteomes" id="UP000198889"/>
    </source>
</evidence>
<name>A0A1G4TEP2_9HYPH</name>
<dbReference type="Proteomes" id="UP000198889">
    <property type="component" value="Unassembled WGS sequence"/>
</dbReference>
<dbReference type="GO" id="GO:0046556">
    <property type="term" value="F:alpha-L-arabinofuranosidase activity"/>
    <property type="evidence" value="ECO:0007669"/>
    <property type="project" value="InterPro"/>
</dbReference>
<dbReference type="RefSeq" id="WP_091440866.1">
    <property type="nucleotide sequence ID" value="NZ_FMTP01000004.1"/>
</dbReference>
<dbReference type="AlphaFoldDB" id="A0A1G4TEP2"/>
<evidence type="ECO:0000259" key="1">
    <source>
        <dbReference type="Pfam" id="PF09206"/>
    </source>
</evidence>
<dbReference type="Pfam" id="PF09206">
    <property type="entry name" value="ArabFuran-catal"/>
    <property type="match status" value="1"/>
</dbReference>
<dbReference type="Gene3D" id="2.60.120.200">
    <property type="match status" value="1"/>
</dbReference>
<sequence>MATFGFALDLARRASSPPARPSLDAFAGTLYAAYGLSRLVSSYAGPGVRVRRSSDGTEAELGFTFLGALDVAGLLAFAGTASAFVVAWYDQSGSGRHATQSVTASQPRLVNAGALDTGPNGRPALALSGSQNFGIAGAADFVRGADSVTVGVVGQSSIVAGSAAFFTASKGVNLSWYRIGLVHTPTLNAARFAASANDIDNPPLAFRAYTTGAWGRFIGRARFLEGGLDFALDGATTTAALGTATASVDSDSLVRIGISPNSGAPLTGQMSTLVLSRAPLAIAALDAALQGTLP</sequence>